<dbReference type="PROSITE" id="PS51257">
    <property type="entry name" value="PROKAR_LIPOPROTEIN"/>
    <property type="match status" value="1"/>
</dbReference>
<dbReference type="Proteomes" id="UP000295122">
    <property type="component" value="Unassembled WGS sequence"/>
</dbReference>
<dbReference type="GO" id="GO:1990063">
    <property type="term" value="C:Bam protein complex"/>
    <property type="evidence" value="ECO:0007669"/>
    <property type="project" value="TreeGrafter"/>
</dbReference>
<dbReference type="HAMAP" id="MF_00922">
    <property type="entry name" value="OM_assembly_BamD"/>
    <property type="match status" value="1"/>
</dbReference>
<dbReference type="PANTHER" id="PTHR37423">
    <property type="entry name" value="SOLUBLE LYTIC MUREIN TRANSGLYCOSYLASE-RELATED"/>
    <property type="match status" value="1"/>
</dbReference>
<keyword evidence="9" id="KW-1185">Reference proteome</keyword>
<accession>A0A4R7BTG4</accession>
<dbReference type="NCBIfam" id="TIGR03302">
    <property type="entry name" value="OM_YfiO"/>
    <property type="match status" value="1"/>
</dbReference>
<dbReference type="PANTHER" id="PTHR37423:SF1">
    <property type="entry name" value="OUTER MEMBRANE PROTEIN ASSEMBLY FACTOR BAMD"/>
    <property type="match status" value="1"/>
</dbReference>
<evidence type="ECO:0000313" key="9">
    <source>
        <dbReference type="Proteomes" id="UP000295122"/>
    </source>
</evidence>
<evidence type="ECO:0000313" key="8">
    <source>
        <dbReference type="EMBL" id="TDR89034.1"/>
    </source>
</evidence>
<keyword evidence="1 6" id="KW-0732">Signal</keyword>
<gene>
    <name evidence="6" type="primary">bamD</name>
    <name evidence="8" type="ORF">EV668_3519</name>
</gene>
<dbReference type="Gene3D" id="1.25.40.10">
    <property type="entry name" value="Tetratricopeptide repeat domain"/>
    <property type="match status" value="1"/>
</dbReference>
<keyword evidence="4 6" id="KW-0998">Cell outer membrane</keyword>
<evidence type="ECO:0000256" key="4">
    <source>
        <dbReference type="ARBA" id="ARBA00023237"/>
    </source>
</evidence>
<dbReference type="InterPro" id="IPR011990">
    <property type="entry name" value="TPR-like_helical_dom_sf"/>
</dbReference>
<dbReference type="InterPro" id="IPR017689">
    <property type="entry name" value="BamD"/>
</dbReference>
<evidence type="ECO:0000256" key="1">
    <source>
        <dbReference type="ARBA" id="ARBA00022729"/>
    </source>
</evidence>
<reference evidence="8 9" key="1">
    <citation type="submission" date="2019-03" db="EMBL/GenBank/DDBJ databases">
        <title>Genomic Encyclopedia of Type Strains, Phase IV (KMG-IV): sequencing the most valuable type-strain genomes for metagenomic binning, comparative biology and taxonomic classification.</title>
        <authorList>
            <person name="Goeker M."/>
        </authorList>
    </citation>
    <scope>NUCLEOTIDE SEQUENCE [LARGE SCALE GENOMIC DNA]</scope>
    <source>
        <strain evidence="8 9">DSM 25903</strain>
    </source>
</reference>
<evidence type="ECO:0000256" key="6">
    <source>
        <dbReference type="HAMAP-Rule" id="MF_00922"/>
    </source>
</evidence>
<keyword evidence="2 6" id="KW-0472">Membrane</keyword>
<feature type="domain" description="Outer membrane lipoprotein BamD-like" evidence="7">
    <location>
        <begin position="52"/>
        <end position="247"/>
    </location>
</feature>
<dbReference type="GO" id="GO:0043165">
    <property type="term" value="P:Gram-negative-bacterium-type cell outer membrane assembly"/>
    <property type="evidence" value="ECO:0007669"/>
    <property type="project" value="UniProtKB-UniRule"/>
</dbReference>
<dbReference type="Pfam" id="PF13525">
    <property type="entry name" value="YfiO"/>
    <property type="match status" value="1"/>
</dbReference>
<dbReference type="GO" id="GO:0051205">
    <property type="term" value="P:protein insertion into membrane"/>
    <property type="evidence" value="ECO:0007669"/>
    <property type="project" value="UniProtKB-UniRule"/>
</dbReference>
<dbReference type="InterPro" id="IPR039565">
    <property type="entry name" value="BamD-like"/>
</dbReference>
<comment type="similarity">
    <text evidence="6">Belongs to the BamD family.</text>
</comment>
<organism evidence="8 9">
    <name type="scientific">Enterovirga rhinocerotis</name>
    <dbReference type="NCBI Taxonomy" id="1339210"/>
    <lineage>
        <taxon>Bacteria</taxon>
        <taxon>Pseudomonadati</taxon>
        <taxon>Pseudomonadota</taxon>
        <taxon>Alphaproteobacteria</taxon>
        <taxon>Hyphomicrobiales</taxon>
        <taxon>Methylobacteriaceae</taxon>
        <taxon>Enterovirga</taxon>
    </lineage>
</organism>
<evidence type="ECO:0000256" key="3">
    <source>
        <dbReference type="ARBA" id="ARBA00023139"/>
    </source>
</evidence>
<keyword evidence="3 6" id="KW-0564">Palmitate</keyword>
<comment type="subcellular location">
    <subcellularLocation>
        <location evidence="6">Cell outer membrane</location>
        <topology evidence="6">Lipid-anchor</topology>
    </subcellularLocation>
</comment>
<comment type="function">
    <text evidence="6">Part of the outer membrane protein assembly complex, which is involved in assembly and insertion of beta-barrel proteins into the outer membrane.</text>
</comment>
<dbReference type="EMBL" id="SNZR01000014">
    <property type="protein sequence ID" value="TDR89034.1"/>
    <property type="molecule type" value="Genomic_DNA"/>
</dbReference>
<evidence type="ECO:0000256" key="5">
    <source>
        <dbReference type="ARBA" id="ARBA00023288"/>
    </source>
</evidence>
<dbReference type="AlphaFoldDB" id="A0A4R7BTG4"/>
<evidence type="ECO:0000256" key="2">
    <source>
        <dbReference type="ARBA" id="ARBA00023136"/>
    </source>
</evidence>
<evidence type="ECO:0000259" key="7">
    <source>
        <dbReference type="Pfam" id="PF13525"/>
    </source>
</evidence>
<sequence length="297" mass="33487">MTFKITEGQTAMVALRAALIAGVAAGLGGCDTLSNLNPFDTSEKYEMKVTADVPPERMYDQGLARMRNGDREGAARRFGEIGRNYPQSEWARKGLIMQAFANYEAQKYDDAITSSRSYLQKYPNTKDAAYAQYLYAMSNFNQIPDTSRDQERSEKALAGLTELVQKYPNSEYAADARYRIQVARDQLAGAQMEVGRYYLERRNYTAAINRFRDVVSKYQTTRHVEEALQRLTEAYMALGLTGEAQTAAAVLGHNFPNSQWYKDAYSLVRSNGLEPREDADSWISKTFKGFRVAALGR</sequence>
<proteinExistence type="inferred from homology"/>
<dbReference type="CDD" id="cd15830">
    <property type="entry name" value="BamD"/>
    <property type="match status" value="1"/>
</dbReference>
<dbReference type="SUPFAM" id="SSF48452">
    <property type="entry name" value="TPR-like"/>
    <property type="match status" value="1"/>
</dbReference>
<comment type="caution">
    <text evidence="8">The sequence shown here is derived from an EMBL/GenBank/DDBJ whole genome shotgun (WGS) entry which is preliminary data.</text>
</comment>
<comment type="subunit">
    <text evidence="6">Part of the Bam complex.</text>
</comment>
<keyword evidence="5 6" id="KW-0449">Lipoprotein</keyword>
<protein>
    <recommendedName>
        <fullName evidence="6">Outer membrane protein assembly factor BamD</fullName>
    </recommendedName>
</protein>
<name>A0A4R7BTG4_9HYPH</name>
<dbReference type="RefSeq" id="WP_425359634.1">
    <property type="nucleotide sequence ID" value="NZ_SNZR01000014.1"/>
</dbReference>